<evidence type="ECO:0000256" key="1">
    <source>
        <dbReference type="SAM" id="Phobius"/>
    </source>
</evidence>
<accession>A0A7K1SPI2</accession>
<dbReference type="EMBL" id="WPIN01000025">
    <property type="protein sequence ID" value="MVM35687.1"/>
    <property type="molecule type" value="Genomic_DNA"/>
</dbReference>
<keyword evidence="3" id="KW-1185">Reference proteome</keyword>
<evidence type="ECO:0000313" key="2">
    <source>
        <dbReference type="EMBL" id="MVM35687.1"/>
    </source>
</evidence>
<keyword evidence="1" id="KW-1133">Transmembrane helix</keyword>
<dbReference type="AlphaFoldDB" id="A0A7K1SPI2"/>
<sequence length="158" mass="17862">MKKGILTSWFLLVYHICYAQTKPSPEVLSNQDNPLIPDKLVEIVIPLVILYLVLDALVTFAKNRSEDQLKAKLIEKGVSEEALVKIFTQTALIRQLQPLKWTLFSLALGLSLLLIYLSRGYLTDSSGYFALSIILLCHAMASFIYYLLLTRDGKLTKI</sequence>
<name>A0A7K1SPI2_9BACT</name>
<organism evidence="2 3">
    <name type="scientific">Spirosoma arboris</name>
    <dbReference type="NCBI Taxonomy" id="2682092"/>
    <lineage>
        <taxon>Bacteria</taxon>
        <taxon>Pseudomonadati</taxon>
        <taxon>Bacteroidota</taxon>
        <taxon>Cytophagia</taxon>
        <taxon>Cytophagales</taxon>
        <taxon>Cytophagaceae</taxon>
        <taxon>Spirosoma</taxon>
    </lineage>
</organism>
<evidence type="ECO:0000313" key="3">
    <source>
        <dbReference type="Proteomes" id="UP000436006"/>
    </source>
</evidence>
<comment type="caution">
    <text evidence="2">The sequence shown here is derived from an EMBL/GenBank/DDBJ whole genome shotgun (WGS) entry which is preliminary data.</text>
</comment>
<keyword evidence="1" id="KW-0472">Membrane</keyword>
<reference evidence="2 3" key="1">
    <citation type="submission" date="2019-12" db="EMBL/GenBank/DDBJ databases">
        <title>Spirosoma sp. HMF4905 genome sequencing and assembly.</title>
        <authorList>
            <person name="Kang H."/>
            <person name="Cha I."/>
            <person name="Kim H."/>
            <person name="Joh K."/>
        </authorList>
    </citation>
    <scope>NUCLEOTIDE SEQUENCE [LARGE SCALE GENOMIC DNA]</scope>
    <source>
        <strain evidence="2 3">HMF4905</strain>
    </source>
</reference>
<gene>
    <name evidence="2" type="ORF">GO755_37075</name>
</gene>
<feature type="transmembrane region" description="Helical" evidence="1">
    <location>
        <begin position="128"/>
        <end position="148"/>
    </location>
</feature>
<feature type="transmembrane region" description="Helical" evidence="1">
    <location>
        <begin position="101"/>
        <end position="122"/>
    </location>
</feature>
<keyword evidence="1" id="KW-0812">Transmembrane</keyword>
<feature type="transmembrane region" description="Helical" evidence="1">
    <location>
        <begin position="43"/>
        <end position="61"/>
    </location>
</feature>
<protein>
    <submittedName>
        <fullName evidence="2">Uncharacterized protein</fullName>
    </submittedName>
</protein>
<dbReference type="Proteomes" id="UP000436006">
    <property type="component" value="Unassembled WGS sequence"/>
</dbReference>
<dbReference type="RefSeq" id="WP_157590489.1">
    <property type="nucleotide sequence ID" value="NZ_WPIN01000025.1"/>
</dbReference>
<proteinExistence type="predicted"/>